<dbReference type="Proteomes" id="UP000094053">
    <property type="component" value="Unassembled WGS sequence"/>
</dbReference>
<gene>
    <name evidence="6" type="ORF">BHQ18_17330</name>
</gene>
<dbReference type="AlphaFoldDB" id="A0A1E3RGK5"/>
<accession>A0A1E3RGK5</accession>
<feature type="transmembrane region" description="Helical" evidence="5">
    <location>
        <begin position="7"/>
        <end position="26"/>
    </location>
</feature>
<dbReference type="PANTHER" id="PTHR43847">
    <property type="entry name" value="BLL3993 PROTEIN"/>
    <property type="match status" value="1"/>
</dbReference>
<feature type="transmembrane region" description="Helical" evidence="5">
    <location>
        <begin position="32"/>
        <end position="53"/>
    </location>
</feature>
<feature type="transmembrane region" description="Helical" evidence="5">
    <location>
        <begin position="108"/>
        <end position="130"/>
    </location>
</feature>
<sequence>MKLIVQLVISSVFGIVFVGALLFGPAGTFDYWQAWVFLAIFSALTTVPNLYLARRRPEVLRRRMRAGPTAERRPAQRFASIGYLSVFVLVAVISALDHRLGWSTVPTAVVLLGQVLVAVGLGIAMSVILLNRYAAATVTIESDQQLVSTGWYAVVRHPMYFGVLIMFVGSPLALDSLWGLAVLVPGLVVFAVRILDEEKLLREELSGYREYTEKVRYRLLPYVW</sequence>
<reference evidence="7" key="1">
    <citation type="submission" date="2016-09" db="EMBL/GenBank/DDBJ databases">
        <authorList>
            <person name="Greninger A.L."/>
            <person name="Jerome K.R."/>
            <person name="Mcnair B."/>
            <person name="Wallis C."/>
            <person name="Fang F."/>
        </authorList>
    </citation>
    <scope>NUCLEOTIDE SEQUENCE [LARGE SCALE GENOMIC DNA]</scope>
    <source>
        <strain evidence="7">M6</strain>
    </source>
</reference>
<dbReference type="Pfam" id="PF04191">
    <property type="entry name" value="PEMT"/>
    <property type="match status" value="1"/>
</dbReference>
<evidence type="ECO:0000313" key="7">
    <source>
        <dbReference type="Proteomes" id="UP000094053"/>
    </source>
</evidence>
<name>A0A1E3RGK5_MYCFV</name>
<keyword evidence="2 5" id="KW-0812">Transmembrane</keyword>
<evidence type="ECO:0000256" key="5">
    <source>
        <dbReference type="SAM" id="Phobius"/>
    </source>
</evidence>
<evidence type="ECO:0000256" key="2">
    <source>
        <dbReference type="ARBA" id="ARBA00022692"/>
    </source>
</evidence>
<proteinExistence type="predicted"/>
<feature type="transmembrane region" description="Helical" evidence="5">
    <location>
        <begin position="176"/>
        <end position="195"/>
    </location>
</feature>
<protein>
    <recommendedName>
        <fullName evidence="8">Isoprenylcysteine carboxyl methyltransferase</fullName>
    </recommendedName>
</protein>
<evidence type="ECO:0008006" key="8">
    <source>
        <dbReference type="Google" id="ProtNLM"/>
    </source>
</evidence>
<dbReference type="OrthoDB" id="7203053at2"/>
<dbReference type="InterPro" id="IPR007318">
    <property type="entry name" value="Phopholipid_MeTrfase"/>
</dbReference>
<feature type="transmembrane region" description="Helical" evidence="5">
    <location>
        <begin position="74"/>
        <end position="96"/>
    </location>
</feature>
<evidence type="ECO:0000256" key="1">
    <source>
        <dbReference type="ARBA" id="ARBA00004127"/>
    </source>
</evidence>
<dbReference type="Gene3D" id="1.20.120.1630">
    <property type="match status" value="1"/>
</dbReference>
<evidence type="ECO:0000256" key="3">
    <source>
        <dbReference type="ARBA" id="ARBA00022989"/>
    </source>
</evidence>
<keyword evidence="4 5" id="KW-0472">Membrane</keyword>
<organism evidence="6 7">
    <name type="scientific">Mycolicibacterium flavescens</name>
    <name type="common">Mycobacterium flavescens</name>
    <dbReference type="NCBI Taxonomy" id="1776"/>
    <lineage>
        <taxon>Bacteria</taxon>
        <taxon>Bacillati</taxon>
        <taxon>Actinomycetota</taxon>
        <taxon>Actinomycetes</taxon>
        <taxon>Mycobacteriales</taxon>
        <taxon>Mycobacteriaceae</taxon>
        <taxon>Mycolicibacterium</taxon>
    </lineage>
</organism>
<dbReference type="GO" id="GO:0012505">
    <property type="term" value="C:endomembrane system"/>
    <property type="evidence" value="ECO:0007669"/>
    <property type="project" value="UniProtKB-SubCell"/>
</dbReference>
<dbReference type="PANTHER" id="PTHR43847:SF1">
    <property type="entry name" value="BLL3993 PROTEIN"/>
    <property type="match status" value="1"/>
</dbReference>
<dbReference type="InterPro" id="IPR052527">
    <property type="entry name" value="Metal_cation-efflux_comp"/>
</dbReference>
<comment type="caution">
    <text evidence="6">The sequence shown here is derived from an EMBL/GenBank/DDBJ whole genome shotgun (WGS) entry which is preliminary data.</text>
</comment>
<dbReference type="EMBL" id="MIHA01000012">
    <property type="protein sequence ID" value="ODQ88983.1"/>
    <property type="molecule type" value="Genomic_DNA"/>
</dbReference>
<evidence type="ECO:0000256" key="4">
    <source>
        <dbReference type="ARBA" id="ARBA00023136"/>
    </source>
</evidence>
<comment type="subcellular location">
    <subcellularLocation>
        <location evidence="1">Endomembrane system</location>
        <topology evidence="1">Multi-pass membrane protein</topology>
    </subcellularLocation>
</comment>
<keyword evidence="3 5" id="KW-1133">Transmembrane helix</keyword>
<feature type="transmembrane region" description="Helical" evidence="5">
    <location>
        <begin position="151"/>
        <end position="170"/>
    </location>
</feature>
<evidence type="ECO:0000313" key="6">
    <source>
        <dbReference type="EMBL" id="ODQ88983.1"/>
    </source>
</evidence>
<dbReference type="STRING" id="1776.BHQ18_17330"/>
<dbReference type="RefSeq" id="WP_069414864.1">
    <property type="nucleotide sequence ID" value="NZ_JACKUL010000020.1"/>
</dbReference>
<keyword evidence="7" id="KW-1185">Reference proteome</keyword>